<gene>
    <name evidence="7" type="ORF">HU230_23815</name>
</gene>
<feature type="transmembrane region" description="Helical" evidence="6">
    <location>
        <begin position="378"/>
        <end position="404"/>
    </location>
</feature>
<dbReference type="PANTHER" id="PTHR30250">
    <property type="entry name" value="PST FAMILY PREDICTED COLANIC ACID TRANSPORTER"/>
    <property type="match status" value="1"/>
</dbReference>
<feature type="transmembrane region" description="Helical" evidence="6">
    <location>
        <begin position="352"/>
        <end position="372"/>
    </location>
</feature>
<keyword evidence="5 6" id="KW-0472">Membrane</keyword>
<organism evidence="7">
    <name type="scientific">Bradyrhizobium quebecense</name>
    <dbReference type="NCBI Taxonomy" id="2748629"/>
    <lineage>
        <taxon>Bacteria</taxon>
        <taxon>Pseudomonadati</taxon>
        <taxon>Pseudomonadota</taxon>
        <taxon>Alphaproteobacteria</taxon>
        <taxon>Hyphomicrobiales</taxon>
        <taxon>Nitrobacteraceae</taxon>
        <taxon>Bradyrhizobium</taxon>
    </lineage>
</organism>
<feature type="transmembrane region" description="Helical" evidence="6">
    <location>
        <begin position="169"/>
        <end position="192"/>
    </location>
</feature>
<dbReference type="Pfam" id="PF01943">
    <property type="entry name" value="Polysacc_synt"/>
    <property type="match status" value="1"/>
</dbReference>
<dbReference type="PANTHER" id="PTHR30250:SF11">
    <property type="entry name" value="O-ANTIGEN TRANSPORTER-RELATED"/>
    <property type="match status" value="1"/>
</dbReference>
<feature type="transmembrane region" description="Helical" evidence="6">
    <location>
        <begin position="325"/>
        <end position="345"/>
    </location>
</feature>
<feature type="transmembrane region" description="Helical" evidence="6">
    <location>
        <begin position="7"/>
        <end position="27"/>
    </location>
</feature>
<dbReference type="GO" id="GO:0005886">
    <property type="term" value="C:plasma membrane"/>
    <property type="evidence" value="ECO:0007669"/>
    <property type="project" value="UniProtKB-SubCell"/>
</dbReference>
<keyword evidence="4 6" id="KW-1133">Transmembrane helix</keyword>
<protein>
    <submittedName>
        <fullName evidence="7">Oligosaccharide flippase family protein</fullName>
    </submittedName>
</protein>
<comment type="caution">
    <text evidence="7">The sequence shown here is derived from an EMBL/GenBank/DDBJ whole genome shotgun (WGS) entry which is preliminary data.</text>
</comment>
<proteinExistence type="predicted"/>
<evidence type="ECO:0000256" key="2">
    <source>
        <dbReference type="ARBA" id="ARBA00022475"/>
    </source>
</evidence>
<keyword evidence="3 6" id="KW-0812">Transmembrane</keyword>
<dbReference type="RefSeq" id="WP_176532207.1">
    <property type="nucleotide sequence ID" value="NZ_CP088022.1"/>
</dbReference>
<evidence type="ECO:0000256" key="6">
    <source>
        <dbReference type="SAM" id="Phobius"/>
    </source>
</evidence>
<evidence type="ECO:0000256" key="1">
    <source>
        <dbReference type="ARBA" id="ARBA00004651"/>
    </source>
</evidence>
<comment type="subcellular location">
    <subcellularLocation>
        <location evidence="1">Cell membrane</location>
        <topology evidence="1">Multi-pass membrane protein</topology>
    </subcellularLocation>
</comment>
<evidence type="ECO:0000256" key="4">
    <source>
        <dbReference type="ARBA" id="ARBA00022989"/>
    </source>
</evidence>
<feature type="transmembrane region" description="Helical" evidence="6">
    <location>
        <begin position="111"/>
        <end position="134"/>
    </location>
</feature>
<dbReference type="AlphaFoldDB" id="A0A973WV11"/>
<dbReference type="EMBL" id="JABWSX010000001">
    <property type="protein sequence ID" value="NVL08733.1"/>
    <property type="molecule type" value="Genomic_DNA"/>
</dbReference>
<evidence type="ECO:0000256" key="5">
    <source>
        <dbReference type="ARBA" id="ARBA00023136"/>
    </source>
</evidence>
<feature type="transmembrane region" description="Helical" evidence="6">
    <location>
        <begin position="39"/>
        <end position="58"/>
    </location>
</feature>
<feature type="transmembrane region" description="Helical" evidence="6">
    <location>
        <begin position="79"/>
        <end position="99"/>
    </location>
</feature>
<evidence type="ECO:0000313" key="7">
    <source>
        <dbReference type="EMBL" id="NVL08733.1"/>
    </source>
</evidence>
<accession>A0A973WV11</accession>
<keyword evidence="2" id="KW-1003">Cell membrane</keyword>
<feature type="transmembrane region" description="Helical" evidence="6">
    <location>
        <begin position="287"/>
        <end position="313"/>
    </location>
</feature>
<feature type="transmembrane region" description="Helical" evidence="6">
    <location>
        <begin position="141"/>
        <end position="163"/>
    </location>
</feature>
<reference evidence="7" key="1">
    <citation type="submission" date="2020-06" db="EMBL/GenBank/DDBJ databases">
        <title>Whole Genome Sequence of Bradyrhizobium sp. Strain 66S1MB.</title>
        <authorList>
            <person name="Bromfield E."/>
            <person name="Cloutier S."/>
        </authorList>
    </citation>
    <scope>NUCLEOTIDE SEQUENCE</scope>
    <source>
        <strain evidence="7">66S1MB</strain>
    </source>
</reference>
<sequence>MSLRKQAVSLAIMHAADVLQPLLILPYAGRVLGPLHFGLYAYALSVGWLAATIVEYGFHWTAQRAAASARDEPAAIASLLAEVTATKAVLCCVVLLVGVAASDGLIAVSKPMFLCAMLTSVGGILFPTWLFIGLERAWQAAIAVVVGRSLALVCFLIMVTSSAQIELAVAIQSSIGLVAAVVSLPFIVPVGFSGFRAVTPSMVGLQLRNGWRGFLFTLVERMFVALPVPLVEHFSGYVAAGNYSIAEKFVNATRPFFRAMWETLLPRVAYCARHDPEAGLALIRRSLLTLVVGAAFSLFLFFIAPYVILLLFGESFSGAIPIVRVMSVIPVLINANTCTSNLYMFNYGHERAWAILNVSSLLIFLAVAYLLSQQLSNAAIAVAVALIAREFFVLVVSAGFFLVFGTARAQIPATQGDGKAHASDVAAGAVLASRAQLRSER</sequence>
<name>A0A973WV11_9BRAD</name>
<dbReference type="InterPro" id="IPR050833">
    <property type="entry name" value="Poly_Biosynth_Transport"/>
</dbReference>
<dbReference type="InterPro" id="IPR002797">
    <property type="entry name" value="Polysacc_synth"/>
</dbReference>
<evidence type="ECO:0000256" key="3">
    <source>
        <dbReference type="ARBA" id="ARBA00022692"/>
    </source>
</evidence>